<reference evidence="15" key="1">
    <citation type="submission" date="2016-05" db="EMBL/GenBank/DDBJ databases">
        <title>Comparative genomics of biotechnologically important yeasts.</title>
        <authorList>
            <consortium name="DOE Joint Genome Institute"/>
            <person name="Riley R."/>
            <person name="Haridas S."/>
            <person name="Wolfe K.H."/>
            <person name="Lopes M.R."/>
            <person name="Hittinger C.T."/>
            <person name="Goker M."/>
            <person name="Salamov A."/>
            <person name="Wisecaver J."/>
            <person name="Long T.M."/>
            <person name="Aerts A.L."/>
            <person name="Barry K."/>
            <person name="Choi C."/>
            <person name="Clum A."/>
            <person name="Coughlan A.Y."/>
            <person name="Deshpande S."/>
            <person name="Douglass A.P."/>
            <person name="Hanson S.J."/>
            <person name="Klenk H.-P."/>
            <person name="Labutti K."/>
            <person name="Lapidus A."/>
            <person name="Lindquist E."/>
            <person name="Lipzen A."/>
            <person name="Meier-Kolthoff J.P."/>
            <person name="Ohm R.A."/>
            <person name="Otillar R.P."/>
            <person name="Pangilinan J."/>
            <person name="Peng Y."/>
            <person name="Rokas A."/>
            <person name="Rosa C.A."/>
            <person name="Scheuner C."/>
            <person name="Sibirny A.A."/>
            <person name="Slot J.C."/>
            <person name="Stielow J.B."/>
            <person name="Sun H."/>
            <person name="Kurtzman C.P."/>
            <person name="Blackwell M."/>
            <person name="Grigoriev I.V."/>
            <person name="Jeffries T.W."/>
        </authorList>
    </citation>
    <scope>NUCLEOTIDE SEQUENCE [LARGE SCALE GENOMIC DNA]</scope>
    <source>
        <strain evidence="15">DSM 1968</strain>
    </source>
</reference>
<dbReference type="RefSeq" id="XP_020049211.1">
    <property type="nucleotide sequence ID" value="XM_020189537.1"/>
</dbReference>
<comment type="similarity">
    <text evidence="3 12">Belongs to the peptidase M14 family.</text>
</comment>
<sequence>FLSQYHPLSSIYDWLDILSEEYPHLISQEWVGQSYEGRDIKAYYISASHYTNQNPKNKTIIVTGGIHAREWISTTTALYVMTELVSRYGESKKVSEYLNKLNFLIIPVMNPDGYEYSWTTERLWRKNRQETFLPRCFGIDIDHSFDYHWTQTSDNDYPCDEDYAGDDPFEAIEAEQYNDYLNYTKSHFNIHGYIDLHSYAQEILYPYAFSCKEMPDDEENLIELGYGLAKAIRGKTGKHYGVFPACKDRNSNLMPGLGSGSSLDYMYNKRAYWAFQIKLRDSGSHGFLLPSKFIIPVGQEIFRSVKYFSDFILNPE</sequence>
<dbReference type="OrthoDB" id="3626597at2759"/>
<dbReference type="FunFam" id="3.40.630.10:FF:000060">
    <property type="entry name" value="Putative metallocarboxypeptidase ecm14"/>
    <property type="match status" value="1"/>
</dbReference>
<evidence type="ECO:0000259" key="13">
    <source>
        <dbReference type="PROSITE" id="PS52035"/>
    </source>
</evidence>
<dbReference type="GeneID" id="30963173"/>
<evidence type="ECO:0000256" key="9">
    <source>
        <dbReference type="ARBA" id="ARBA00025210"/>
    </source>
</evidence>
<dbReference type="PANTHER" id="PTHR11705:SF147">
    <property type="entry name" value="INACTIVE METALLOCARBOXYPEPTIDASE ECM14"/>
    <property type="match status" value="1"/>
</dbReference>
<evidence type="ECO:0000256" key="4">
    <source>
        <dbReference type="ARBA" id="ARBA00022525"/>
    </source>
</evidence>
<keyword evidence="15" id="KW-1185">Reference proteome</keyword>
<dbReference type="SUPFAM" id="SSF53187">
    <property type="entry name" value="Zn-dependent exopeptidases"/>
    <property type="match status" value="1"/>
</dbReference>
<dbReference type="InterPro" id="IPR057246">
    <property type="entry name" value="CARBOXYPEPT_ZN_1"/>
</dbReference>
<dbReference type="InterPro" id="IPR057247">
    <property type="entry name" value="CARBOXYPEPT_ZN_2"/>
</dbReference>
<evidence type="ECO:0000256" key="7">
    <source>
        <dbReference type="ARBA" id="ARBA00022833"/>
    </source>
</evidence>
<keyword evidence="5" id="KW-0479">Metal-binding</keyword>
<keyword evidence="8" id="KW-1015">Disulfide bond</keyword>
<gene>
    <name evidence="14" type="ORF">ASCRUDRAFT_18397</name>
</gene>
<proteinExistence type="inferred from homology"/>
<dbReference type="STRING" id="1344418.A0A1D2VMU3"/>
<dbReference type="CDD" id="cd03860">
    <property type="entry name" value="M14_CP_A-B_like"/>
    <property type="match status" value="1"/>
</dbReference>
<comment type="subcellular location">
    <subcellularLocation>
        <location evidence="2">Secreted</location>
    </subcellularLocation>
</comment>
<accession>A0A1D2VMU3</accession>
<evidence type="ECO:0000256" key="8">
    <source>
        <dbReference type="ARBA" id="ARBA00023157"/>
    </source>
</evidence>
<dbReference type="SMART" id="SM00631">
    <property type="entry name" value="Zn_pept"/>
    <property type="match status" value="1"/>
</dbReference>
<feature type="non-terminal residue" evidence="14">
    <location>
        <position position="1"/>
    </location>
</feature>
<dbReference type="GO" id="GO:0008270">
    <property type="term" value="F:zinc ion binding"/>
    <property type="evidence" value="ECO:0007669"/>
    <property type="project" value="InterPro"/>
</dbReference>
<organism evidence="14 15">
    <name type="scientific">Ascoidea rubescens DSM 1968</name>
    <dbReference type="NCBI Taxonomy" id="1344418"/>
    <lineage>
        <taxon>Eukaryota</taxon>
        <taxon>Fungi</taxon>
        <taxon>Dikarya</taxon>
        <taxon>Ascomycota</taxon>
        <taxon>Saccharomycotina</taxon>
        <taxon>Saccharomycetes</taxon>
        <taxon>Ascoideaceae</taxon>
        <taxon>Ascoidea</taxon>
    </lineage>
</organism>
<dbReference type="Proteomes" id="UP000095038">
    <property type="component" value="Unassembled WGS sequence"/>
</dbReference>
<dbReference type="PROSITE" id="PS52035">
    <property type="entry name" value="PEPTIDASE_M14"/>
    <property type="match status" value="1"/>
</dbReference>
<feature type="non-terminal residue" evidence="14">
    <location>
        <position position="316"/>
    </location>
</feature>
<dbReference type="GO" id="GO:0004181">
    <property type="term" value="F:metallocarboxypeptidase activity"/>
    <property type="evidence" value="ECO:0007669"/>
    <property type="project" value="InterPro"/>
</dbReference>
<dbReference type="PRINTS" id="PR00765">
    <property type="entry name" value="CRBOXYPTASEA"/>
</dbReference>
<dbReference type="PANTHER" id="PTHR11705">
    <property type="entry name" value="PROTEASE FAMILY M14 CARBOXYPEPTIDASE A,B"/>
    <property type="match status" value="1"/>
</dbReference>
<evidence type="ECO:0000256" key="3">
    <source>
        <dbReference type="ARBA" id="ARBA00005988"/>
    </source>
</evidence>
<evidence type="ECO:0000256" key="11">
    <source>
        <dbReference type="ARBA" id="ARBA00026213"/>
    </source>
</evidence>
<name>A0A1D2VMU3_9ASCO</name>
<evidence type="ECO:0000256" key="5">
    <source>
        <dbReference type="ARBA" id="ARBA00022723"/>
    </source>
</evidence>
<evidence type="ECO:0000256" key="6">
    <source>
        <dbReference type="ARBA" id="ARBA00022729"/>
    </source>
</evidence>
<dbReference type="FunCoup" id="A0A1D2VMU3">
    <property type="interactions" value="845"/>
</dbReference>
<dbReference type="AlphaFoldDB" id="A0A1D2VMU3"/>
<keyword evidence="6" id="KW-0732">Signal</keyword>
<keyword evidence="4" id="KW-0964">Secreted</keyword>
<dbReference type="InParanoid" id="A0A1D2VMU3"/>
<dbReference type="PROSITE" id="PS00133">
    <property type="entry name" value="CARBOXYPEPT_ZN_2"/>
    <property type="match status" value="1"/>
</dbReference>
<evidence type="ECO:0000313" key="15">
    <source>
        <dbReference type="Proteomes" id="UP000095038"/>
    </source>
</evidence>
<dbReference type="PROSITE" id="PS00132">
    <property type="entry name" value="CARBOXYPEPT_ZN_1"/>
    <property type="match status" value="1"/>
</dbReference>
<evidence type="ECO:0000256" key="10">
    <source>
        <dbReference type="ARBA" id="ARBA00026187"/>
    </source>
</evidence>
<dbReference type="GO" id="GO:0006508">
    <property type="term" value="P:proteolysis"/>
    <property type="evidence" value="ECO:0007669"/>
    <property type="project" value="InterPro"/>
</dbReference>
<keyword evidence="7" id="KW-0862">Zinc</keyword>
<comment type="function">
    <text evidence="9">Inactive carboxypeptidase that may play a role in cell wall organization and biogenesis.</text>
</comment>
<comment type="cofactor">
    <cofactor evidence="1">
        <name>Zn(2+)</name>
        <dbReference type="ChEBI" id="CHEBI:29105"/>
    </cofactor>
</comment>
<feature type="domain" description="Peptidase M14" evidence="13">
    <location>
        <begin position="4"/>
        <end position="312"/>
    </location>
</feature>
<evidence type="ECO:0000256" key="2">
    <source>
        <dbReference type="ARBA" id="ARBA00004613"/>
    </source>
</evidence>
<dbReference type="Gene3D" id="3.40.630.10">
    <property type="entry name" value="Zn peptidases"/>
    <property type="match status" value="1"/>
</dbReference>
<dbReference type="EMBL" id="KV454476">
    <property type="protein sequence ID" value="ODV62904.1"/>
    <property type="molecule type" value="Genomic_DNA"/>
</dbReference>
<evidence type="ECO:0000256" key="1">
    <source>
        <dbReference type="ARBA" id="ARBA00001947"/>
    </source>
</evidence>
<evidence type="ECO:0000313" key="14">
    <source>
        <dbReference type="EMBL" id="ODV62904.1"/>
    </source>
</evidence>
<dbReference type="Pfam" id="PF00246">
    <property type="entry name" value="Peptidase_M14"/>
    <property type="match status" value="1"/>
</dbReference>
<dbReference type="GO" id="GO:0005576">
    <property type="term" value="C:extracellular region"/>
    <property type="evidence" value="ECO:0007669"/>
    <property type="project" value="UniProtKB-SubCell"/>
</dbReference>
<comment type="caution">
    <text evidence="12">Lacks conserved residue(s) required for the propagation of feature annotation.</text>
</comment>
<evidence type="ECO:0000256" key="12">
    <source>
        <dbReference type="PROSITE-ProRule" id="PRU01379"/>
    </source>
</evidence>
<protein>
    <recommendedName>
        <fullName evidence="10">Inactive metallocarboxypeptidase ECM14</fullName>
    </recommendedName>
    <alternativeName>
        <fullName evidence="11">Inactive metallocarboxypeptidase ecm14</fullName>
    </alternativeName>
</protein>
<dbReference type="InterPro" id="IPR000834">
    <property type="entry name" value="Peptidase_M14"/>
</dbReference>